<gene>
    <name evidence="1" type="ORF">H5410_056443</name>
</gene>
<comment type="caution">
    <text evidence="1">The sequence shown here is derived from an EMBL/GenBank/DDBJ whole genome shotgun (WGS) entry which is preliminary data.</text>
</comment>
<dbReference type="AlphaFoldDB" id="A0A9J5WLQ9"/>
<name>A0A9J5WLQ9_SOLCO</name>
<keyword evidence="2" id="KW-1185">Reference proteome</keyword>
<protein>
    <submittedName>
        <fullName evidence="1">Uncharacterized protein</fullName>
    </submittedName>
</protein>
<evidence type="ECO:0000313" key="1">
    <source>
        <dbReference type="EMBL" id="KAG5576309.1"/>
    </source>
</evidence>
<dbReference type="EMBL" id="JACXVP010000011">
    <property type="protein sequence ID" value="KAG5576309.1"/>
    <property type="molecule type" value="Genomic_DNA"/>
</dbReference>
<organism evidence="1 2">
    <name type="scientific">Solanum commersonii</name>
    <name type="common">Commerson's wild potato</name>
    <name type="synonym">Commerson's nightshade</name>
    <dbReference type="NCBI Taxonomy" id="4109"/>
    <lineage>
        <taxon>Eukaryota</taxon>
        <taxon>Viridiplantae</taxon>
        <taxon>Streptophyta</taxon>
        <taxon>Embryophyta</taxon>
        <taxon>Tracheophyta</taxon>
        <taxon>Spermatophyta</taxon>
        <taxon>Magnoliopsida</taxon>
        <taxon>eudicotyledons</taxon>
        <taxon>Gunneridae</taxon>
        <taxon>Pentapetalae</taxon>
        <taxon>asterids</taxon>
        <taxon>lamiids</taxon>
        <taxon>Solanales</taxon>
        <taxon>Solanaceae</taxon>
        <taxon>Solanoideae</taxon>
        <taxon>Solaneae</taxon>
        <taxon>Solanum</taxon>
    </lineage>
</organism>
<evidence type="ECO:0000313" key="2">
    <source>
        <dbReference type="Proteomes" id="UP000824120"/>
    </source>
</evidence>
<reference evidence="1 2" key="1">
    <citation type="submission" date="2020-09" db="EMBL/GenBank/DDBJ databases">
        <title>De no assembly of potato wild relative species, Solanum commersonii.</title>
        <authorList>
            <person name="Cho K."/>
        </authorList>
    </citation>
    <scope>NUCLEOTIDE SEQUENCE [LARGE SCALE GENOMIC DNA]</scope>
    <source>
        <strain evidence="1">LZ3.2</strain>
        <tissue evidence="1">Leaf</tissue>
    </source>
</reference>
<dbReference type="Proteomes" id="UP000824120">
    <property type="component" value="Chromosome 11"/>
</dbReference>
<sequence>MESVGSNEKIGHFQGQRCPELDRTYRVGWSRRENWPFSRSKDPRASKPPILPIFVCYIVHESFGDLDFRRHFC</sequence>
<accession>A0A9J5WLQ9</accession>
<proteinExistence type="predicted"/>